<evidence type="ECO:0000256" key="1">
    <source>
        <dbReference type="ARBA" id="ARBA00004251"/>
    </source>
</evidence>
<dbReference type="InterPro" id="IPR032675">
    <property type="entry name" value="LRR_dom_sf"/>
</dbReference>
<dbReference type="FunFam" id="3.80.10.10:FF:000101">
    <property type="entry name" value="LRR receptor-like serine/threonine-protein kinase ERECTA"/>
    <property type="match status" value="1"/>
</dbReference>
<evidence type="ECO:0000256" key="16">
    <source>
        <dbReference type="ARBA" id="ARBA00023170"/>
    </source>
</evidence>
<evidence type="ECO:0000256" key="3">
    <source>
        <dbReference type="ARBA" id="ARBA00012513"/>
    </source>
</evidence>
<dbReference type="PROSITE" id="PS00108">
    <property type="entry name" value="PROTEIN_KINASE_ST"/>
    <property type="match status" value="2"/>
</dbReference>
<sequence length="1532" mass="168066">MMDIKIFSEEELKKMTKNYCEKRMIGKGYFGKVYKGITQDSQQVAVKRFVRNGHELNKQDFADEITSQARIQHENLVRLVGCCLHTDVPMLVLELIPKGSLYEKLHGDGRHTHLPLPTRLDIAVGCAEALACMHSNIGHKSVVHGDVKSGNILLGNNLEPKVSDFGSSKLMSVAKSDNWSVMADKSYIDPAYIKTGRFTEKSDVYSFGVVLLELITRKKALDDDRESLPLNFAKYYKDDYARRNMYDQDMLSSTDDALRPRYMECLDRMANIAIRCLKEDVDERPTMAEALEELKQLSASLNMFFDNNGGRLLEGMGITIFTEKELDSITKGKGTKTGEGAFGEVYKGTYKDQQVAVKYSIAKGTTRTQNAFCWPKFFVPTKVPSSRGQEFVDELRVQSFIRHVNVVRLIGCSLQTKVPMLVFEFIPQGSLEKKLHGFERHTLSLLNRLDIAIGSAEALSYMHSSGLQSIVHGDVKPANILLDDNLIPKVSDFGSSELTLKMKHVCADMNYVDPICIQTSKYTTKSDVYSYGIMLLELITRKRAKYDDGRSLPVEFMNQYKDDNEKRKMYDQDMLSSMDALYPYCMECLDRMAAVAVRCLKYKVDKRPTMADIVKELKQLREQICTRHHFSVAMALGSPVCITMSALLLITLSHVVAAAAASPPGTSKSNGSDNDLAALLAFKEYGAIGKASRKSDVFSYGIMLLEVFTRRRPTDAMFAGELNIRQWVLQAFPADLVHVVDGQLLQDSSSCTSSIDGFLMPVFELGLLCSADSPEQRMVMSDVVVMLKKIRKDYMKSIATMGKAEHRPASSDMALGLLVWIYIVLLIALSTVSAASPPGPSKSSGSETDLAALLAFKAQLSDPLGILGSNWTVGTPFCRWVGVSCSHHRQRVTALDLRDTPLLGELSPQLGNLSFLSILNLTNTGLTGSVPDDIGRLHRLEILELGYNTLSGSIPATIGNLTRLQVLDLQFNSLSGPIPADLQNLQNLSSINLRRNYLIGLIPNNLFNNTHLLTYLNIGNNSLSGPIPGCIGSLPILQTLVLQVNNLTGPVPPAIFNMSMLRALALGLNGLTGPLPGNASFNLPALQWFSITRNDFTGPIPVGLAACQYLQVLGLPNNLFQGAFPPWLGKLTNLNIVSLGGNQLDAGPIPAALGNLTMLSVLDLASCNLTGPIPADIRHLGQLSELHLSMNQLTGSIPASIGNLSALSYLLLMGNMLDGLVPATVGNINSLRGLNIAENHLQGDLEFLSTVSNCRKLSFLRVDSNYFTGNLPDYVGNLSSTLQSFVVAGNKLGGEIPSTISNLTGLMVLALSDNQFHSTIPESIMEMVNLRWLDLSGNSLAGSVPSNAGMLKNAEKLFLQSNKLSGSIPKDMGNLTKLEHLVLSNNQLSSTVPPSIFHLSSLIQLDLSHNFFSDVLPVDIGNMKQINNIDLSTNRFTGSIPNSIGQLQMISYLNLSVNSFDDSIPDSFGLPIMPNNLSQKKLAAMLKYLLPAITIKREEAAMANGMRRRCNGKGKKRTPLLLIDLATVLVNE</sequence>
<dbReference type="PANTHER" id="PTHR45974:SF266">
    <property type="entry name" value="LEUCINE-RICH REPEAT RECEPTOR PROTEIN KINASE HPCA1"/>
    <property type="match status" value="1"/>
</dbReference>
<keyword evidence="5" id="KW-0723">Serine/threonine-protein kinase</keyword>
<dbReference type="Gene3D" id="3.80.10.10">
    <property type="entry name" value="Ribonuclease Inhibitor"/>
    <property type="match status" value="3"/>
</dbReference>
<dbReference type="Gene3D" id="1.10.510.10">
    <property type="entry name" value="Transferase(Phosphotransferase) domain 1"/>
    <property type="match status" value="3"/>
</dbReference>
<dbReference type="PROSITE" id="PS50011">
    <property type="entry name" value="PROTEIN_KINASE_DOM"/>
    <property type="match status" value="2"/>
</dbReference>
<keyword evidence="17" id="KW-0325">Glycoprotein</keyword>
<dbReference type="PANTHER" id="PTHR45974">
    <property type="entry name" value="RECEPTOR-LIKE PROTEIN 55"/>
    <property type="match status" value="1"/>
</dbReference>
<proteinExistence type="inferred from homology"/>
<evidence type="ECO:0000313" key="24">
    <source>
        <dbReference type="Proteomes" id="UP000026960"/>
    </source>
</evidence>
<dbReference type="FunFam" id="3.80.10.10:FF:000095">
    <property type="entry name" value="LRR receptor-like serine/threonine-protein kinase GSO1"/>
    <property type="match status" value="1"/>
</dbReference>
<keyword evidence="14 21" id="KW-1133">Transmembrane helix</keyword>
<dbReference type="PROSITE" id="PS00107">
    <property type="entry name" value="PROTEIN_KINASE_ATP"/>
    <property type="match status" value="1"/>
</dbReference>
<feature type="domain" description="Protein kinase" evidence="22">
    <location>
        <begin position="331"/>
        <end position="631"/>
    </location>
</feature>
<evidence type="ECO:0000256" key="10">
    <source>
        <dbReference type="ARBA" id="ARBA00022737"/>
    </source>
</evidence>
<evidence type="ECO:0000256" key="18">
    <source>
        <dbReference type="ARBA" id="ARBA00047899"/>
    </source>
</evidence>
<evidence type="ECO:0000256" key="21">
    <source>
        <dbReference type="SAM" id="Phobius"/>
    </source>
</evidence>
<dbReference type="GO" id="GO:0006952">
    <property type="term" value="P:defense response"/>
    <property type="evidence" value="ECO:0007669"/>
    <property type="project" value="UniProtKB-ARBA"/>
</dbReference>
<dbReference type="GO" id="GO:0051707">
    <property type="term" value="P:response to other organism"/>
    <property type="evidence" value="ECO:0007669"/>
    <property type="project" value="UniProtKB-ARBA"/>
</dbReference>
<feature type="transmembrane region" description="Helical" evidence="21">
    <location>
        <begin position="630"/>
        <end position="652"/>
    </location>
</feature>
<dbReference type="Proteomes" id="UP000026960">
    <property type="component" value="Chromosome 11"/>
</dbReference>
<dbReference type="InterPro" id="IPR001611">
    <property type="entry name" value="Leu-rich_rpt"/>
</dbReference>
<dbReference type="SMART" id="SM00369">
    <property type="entry name" value="LRR_TYP"/>
    <property type="match status" value="8"/>
</dbReference>
<dbReference type="InterPro" id="IPR003591">
    <property type="entry name" value="Leu-rich_rpt_typical-subtyp"/>
</dbReference>
<dbReference type="InterPro" id="IPR013210">
    <property type="entry name" value="LRR_N_plant-typ"/>
</dbReference>
<keyword evidence="12" id="KW-0418">Kinase</keyword>
<evidence type="ECO:0000256" key="17">
    <source>
        <dbReference type="ARBA" id="ARBA00023180"/>
    </source>
</evidence>
<evidence type="ECO:0000256" key="12">
    <source>
        <dbReference type="ARBA" id="ARBA00022777"/>
    </source>
</evidence>
<dbReference type="InterPro" id="IPR000719">
    <property type="entry name" value="Prot_kinase_dom"/>
</dbReference>
<dbReference type="GO" id="GO:0051606">
    <property type="term" value="P:detection of stimulus"/>
    <property type="evidence" value="ECO:0007669"/>
    <property type="project" value="UniProtKB-ARBA"/>
</dbReference>
<evidence type="ECO:0000259" key="22">
    <source>
        <dbReference type="PROSITE" id="PS50011"/>
    </source>
</evidence>
<dbReference type="STRING" id="65489.A0A0D3HQ33"/>
<keyword evidence="16" id="KW-0675">Receptor</keyword>
<dbReference type="PaxDb" id="65489-OBART11G23220.1"/>
<keyword evidence="13 20" id="KW-0067">ATP-binding</keyword>
<evidence type="ECO:0000256" key="5">
    <source>
        <dbReference type="ARBA" id="ARBA00022527"/>
    </source>
</evidence>
<organism evidence="23">
    <name type="scientific">Oryza barthii</name>
    <dbReference type="NCBI Taxonomy" id="65489"/>
    <lineage>
        <taxon>Eukaryota</taxon>
        <taxon>Viridiplantae</taxon>
        <taxon>Streptophyta</taxon>
        <taxon>Embryophyta</taxon>
        <taxon>Tracheophyta</taxon>
        <taxon>Spermatophyta</taxon>
        <taxon>Magnoliopsida</taxon>
        <taxon>Liliopsida</taxon>
        <taxon>Poales</taxon>
        <taxon>Poaceae</taxon>
        <taxon>BOP clade</taxon>
        <taxon>Oryzoideae</taxon>
        <taxon>Oryzeae</taxon>
        <taxon>Oryzinae</taxon>
        <taxon>Oryza</taxon>
    </lineage>
</organism>
<keyword evidence="7" id="KW-0808">Transferase</keyword>
<keyword evidence="8 21" id="KW-0812">Transmembrane</keyword>
<dbReference type="GO" id="GO:0004674">
    <property type="term" value="F:protein serine/threonine kinase activity"/>
    <property type="evidence" value="ECO:0007669"/>
    <property type="project" value="UniProtKB-KW"/>
</dbReference>
<dbReference type="Gene3D" id="3.30.200.20">
    <property type="entry name" value="Phosphorylase Kinase, domain 1"/>
    <property type="match status" value="2"/>
</dbReference>
<accession>A0A0D3HQ33</accession>
<dbReference type="Pfam" id="PF13855">
    <property type="entry name" value="LRR_8"/>
    <property type="match status" value="2"/>
</dbReference>
<comment type="catalytic activity">
    <reaction evidence="19">
        <text>L-seryl-[protein] + ATP = O-phospho-L-seryl-[protein] + ADP + H(+)</text>
        <dbReference type="Rhea" id="RHEA:17989"/>
        <dbReference type="Rhea" id="RHEA-COMP:9863"/>
        <dbReference type="Rhea" id="RHEA-COMP:11604"/>
        <dbReference type="ChEBI" id="CHEBI:15378"/>
        <dbReference type="ChEBI" id="CHEBI:29999"/>
        <dbReference type="ChEBI" id="CHEBI:30616"/>
        <dbReference type="ChEBI" id="CHEBI:83421"/>
        <dbReference type="ChEBI" id="CHEBI:456216"/>
        <dbReference type="EC" id="2.7.11.1"/>
    </reaction>
</comment>
<comment type="similarity">
    <text evidence="2">Belongs to the protein kinase superfamily. Ser/Thr protein kinase family.</text>
</comment>
<keyword evidence="24" id="KW-1185">Reference proteome</keyword>
<evidence type="ECO:0000256" key="8">
    <source>
        <dbReference type="ARBA" id="ARBA00022692"/>
    </source>
</evidence>
<evidence type="ECO:0000256" key="20">
    <source>
        <dbReference type="PROSITE-ProRule" id="PRU10141"/>
    </source>
</evidence>
<evidence type="ECO:0000256" key="19">
    <source>
        <dbReference type="ARBA" id="ARBA00048679"/>
    </source>
</evidence>
<evidence type="ECO:0000256" key="7">
    <source>
        <dbReference type="ARBA" id="ARBA00022679"/>
    </source>
</evidence>
<dbReference type="EnsemblPlants" id="OBART11G23220.1">
    <property type="protein sequence ID" value="OBART11G23220.1"/>
    <property type="gene ID" value="OBART11G23220"/>
</dbReference>
<name>A0A0D3HQ33_9ORYZ</name>
<reference evidence="23" key="1">
    <citation type="journal article" date="2009" name="Rice">
        <title>De Novo Next Generation Sequencing of Plant Genomes.</title>
        <authorList>
            <person name="Rounsley S."/>
            <person name="Marri P.R."/>
            <person name="Yu Y."/>
            <person name="He R."/>
            <person name="Sisneros N."/>
            <person name="Goicoechea J.L."/>
            <person name="Lee S.J."/>
            <person name="Angelova A."/>
            <person name="Kudrna D."/>
            <person name="Luo M."/>
            <person name="Affourtit J."/>
            <person name="Desany B."/>
            <person name="Knight J."/>
            <person name="Niazi F."/>
            <person name="Egholm M."/>
            <person name="Wing R.A."/>
        </authorList>
    </citation>
    <scope>NUCLEOTIDE SEQUENCE [LARGE SCALE GENOMIC DNA]</scope>
    <source>
        <strain evidence="23">cv. IRGC 105608</strain>
    </source>
</reference>
<keyword evidence="9" id="KW-0732">Signal</keyword>
<dbReference type="InterPro" id="IPR055414">
    <property type="entry name" value="LRR_R13L4/SHOC2-like"/>
</dbReference>
<keyword evidence="6" id="KW-0433">Leucine-rich repeat</keyword>
<dbReference type="SMART" id="SM00220">
    <property type="entry name" value="S_TKc"/>
    <property type="match status" value="2"/>
</dbReference>
<dbReference type="eggNOG" id="ENOG502QPYS">
    <property type="taxonomic scope" value="Eukaryota"/>
</dbReference>
<dbReference type="HOGENOM" id="CLU_247225_0_0_1"/>
<keyword evidence="4" id="KW-1003">Cell membrane</keyword>
<feature type="domain" description="Protein kinase" evidence="22">
    <location>
        <begin position="19"/>
        <end position="305"/>
    </location>
</feature>
<dbReference type="Pfam" id="PF08263">
    <property type="entry name" value="LRRNT_2"/>
    <property type="match status" value="1"/>
</dbReference>
<evidence type="ECO:0000256" key="2">
    <source>
        <dbReference type="ARBA" id="ARBA00008684"/>
    </source>
</evidence>
<dbReference type="FunFam" id="3.80.10.10:FF:000470">
    <property type="entry name" value="LRR receptor-like serine/threonine-protein kinase RPK2"/>
    <property type="match status" value="1"/>
</dbReference>
<evidence type="ECO:0000256" key="11">
    <source>
        <dbReference type="ARBA" id="ARBA00022741"/>
    </source>
</evidence>
<protein>
    <recommendedName>
        <fullName evidence="3">non-specific serine/threonine protein kinase</fullName>
        <ecNumber evidence="3">2.7.11.1</ecNumber>
    </recommendedName>
</protein>
<dbReference type="Pfam" id="PF00560">
    <property type="entry name" value="LRR_1"/>
    <property type="match status" value="4"/>
</dbReference>
<dbReference type="SUPFAM" id="SSF52058">
    <property type="entry name" value="L domain-like"/>
    <property type="match status" value="2"/>
</dbReference>
<dbReference type="InterPro" id="IPR017441">
    <property type="entry name" value="Protein_kinase_ATP_BS"/>
</dbReference>
<feature type="binding site" evidence="20">
    <location>
        <position position="47"/>
    </location>
    <ligand>
        <name>ATP</name>
        <dbReference type="ChEBI" id="CHEBI:30616"/>
    </ligand>
</feature>
<feature type="transmembrane region" description="Helical" evidence="21">
    <location>
        <begin position="813"/>
        <end position="835"/>
    </location>
</feature>
<evidence type="ECO:0000256" key="14">
    <source>
        <dbReference type="ARBA" id="ARBA00022989"/>
    </source>
</evidence>
<reference evidence="23" key="2">
    <citation type="submission" date="2015-03" db="UniProtKB">
        <authorList>
            <consortium name="EnsemblPlants"/>
        </authorList>
    </citation>
    <scope>IDENTIFICATION</scope>
</reference>
<evidence type="ECO:0000256" key="4">
    <source>
        <dbReference type="ARBA" id="ARBA00022475"/>
    </source>
</evidence>
<comment type="catalytic activity">
    <reaction evidence="18">
        <text>L-threonyl-[protein] + ATP = O-phospho-L-threonyl-[protein] + ADP + H(+)</text>
        <dbReference type="Rhea" id="RHEA:46608"/>
        <dbReference type="Rhea" id="RHEA-COMP:11060"/>
        <dbReference type="Rhea" id="RHEA-COMP:11605"/>
        <dbReference type="ChEBI" id="CHEBI:15378"/>
        <dbReference type="ChEBI" id="CHEBI:30013"/>
        <dbReference type="ChEBI" id="CHEBI:30616"/>
        <dbReference type="ChEBI" id="CHEBI:61977"/>
        <dbReference type="ChEBI" id="CHEBI:456216"/>
        <dbReference type="EC" id="2.7.11.1"/>
    </reaction>
</comment>
<dbReference type="Pfam" id="PF23598">
    <property type="entry name" value="LRR_14"/>
    <property type="match status" value="1"/>
</dbReference>
<dbReference type="GO" id="GO:0009791">
    <property type="term" value="P:post-embryonic development"/>
    <property type="evidence" value="ECO:0007669"/>
    <property type="project" value="UniProtKB-ARBA"/>
</dbReference>
<keyword evidence="11 20" id="KW-0547">Nucleotide-binding</keyword>
<dbReference type="FunFam" id="3.80.10.10:FF:000453">
    <property type="entry name" value="Leucine-rich receptor-like protein kinase family protein"/>
    <property type="match status" value="1"/>
</dbReference>
<evidence type="ECO:0000313" key="23">
    <source>
        <dbReference type="EnsemblPlants" id="OBART11G23220.1"/>
    </source>
</evidence>
<dbReference type="GO" id="GO:0005524">
    <property type="term" value="F:ATP binding"/>
    <property type="evidence" value="ECO:0007669"/>
    <property type="project" value="UniProtKB-UniRule"/>
</dbReference>
<comment type="subcellular location">
    <subcellularLocation>
        <location evidence="1">Cell membrane</location>
        <topology evidence="1">Single-pass type I membrane protein</topology>
    </subcellularLocation>
</comment>
<evidence type="ECO:0000256" key="13">
    <source>
        <dbReference type="ARBA" id="ARBA00022840"/>
    </source>
</evidence>
<dbReference type="Pfam" id="PF07714">
    <property type="entry name" value="PK_Tyr_Ser-Thr"/>
    <property type="match status" value="2"/>
</dbReference>
<keyword evidence="10" id="KW-0677">Repeat</keyword>
<evidence type="ECO:0000256" key="15">
    <source>
        <dbReference type="ARBA" id="ARBA00023136"/>
    </source>
</evidence>
<dbReference type="InterPro" id="IPR008271">
    <property type="entry name" value="Ser/Thr_kinase_AS"/>
</dbReference>
<dbReference type="FunFam" id="3.30.200.20:FF:000337">
    <property type="entry name" value="Wall-associated receptor kinase 3"/>
    <property type="match status" value="1"/>
</dbReference>
<dbReference type="InterPro" id="IPR011009">
    <property type="entry name" value="Kinase-like_dom_sf"/>
</dbReference>
<keyword evidence="15 21" id="KW-0472">Membrane</keyword>
<dbReference type="GO" id="GO:0005886">
    <property type="term" value="C:plasma membrane"/>
    <property type="evidence" value="ECO:0007669"/>
    <property type="project" value="UniProtKB-SubCell"/>
</dbReference>
<dbReference type="SUPFAM" id="SSF56112">
    <property type="entry name" value="Protein kinase-like (PK-like)"/>
    <property type="match status" value="3"/>
</dbReference>
<evidence type="ECO:0000256" key="9">
    <source>
        <dbReference type="ARBA" id="ARBA00022729"/>
    </source>
</evidence>
<dbReference type="Gramene" id="OBART11G23220.1">
    <property type="protein sequence ID" value="OBART11G23220.1"/>
    <property type="gene ID" value="OBART11G23220"/>
</dbReference>
<evidence type="ECO:0000256" key="6">
    <source>
        <dbReference type="ARBA" id="ARBA00022614"/>
    </source>
</evidence>
<dbReference type="FunFam" id="1.10.510.10:FF:000606">
    <property type="entry name" value="Wall-associated receptor kinase 3"/>
    <property type="match status" value="2"/>
</dbReference>
<dbReference type="InterPro" id="IPR001245">
    <property type="entry name" value="Ser-Thr/Tyr_kinase_cat_dom"/>
</dbReference>
<dbReference type="EC" id="2.7.11.1" evidence="3"/>